<sequence>MRLAKISKNEASTIRFYAVNVFHACVRSGKGRCLESMSGSHHQADEPVTGYNLGHDANKQCRLQFHDKSVPCRVYVSQRASCMWVSFCETGLYACA</sequence>
<name>A0A9D4DBZ3_DREPO</name>
<proteinExistence type="predicted"/>
<dbReference type="AlphaFoldDB" id="A0A9D4DBZ3"/>
<evidence type="ECO:0000313" key="2">
    <source>
        <dbReference type="Proteomes" id="UP000828390"/>
    </source>
</evidence>
<reference evidence="1" key="1">
    <citation type="journal article" date="2019" name="bioRxiv">
        <title>The Genome of the Zebra Mussel, Dreissena polymorpha: A Resource for Invasive Species Research.</title>
        <authorList>
            <person name="McCartney M.A."/>
            <person name="Auch B."/>
            <person name="Kono T."/>
            <person name="Mallez S."/>
            <person name="Zhang Y."/>
            <person name="Obille A."/>
            <person name="Becker A."/>
            <person name="Abrahante J.E."/>
            <person name="Garbe J."/>
            <person name="Badalamenti J.P."/>
            <person name="Herman A."/>
            <person name="Mangelson H."/>
            <person name="Liachko I."/>
            <person name="Sullivan S."/>
            <person name="Sone E.D."/>
            <person name="Koren S."/>
            <person name="Silverstein K.A.T."/>
            <person name="Beckman K.B."/>
            <person name="Gohl D.M."/>
        </authorList>
    </citation>
    <scope>NUCLEOTIDE SEQUENCE</scope>
    <source>
        <strain evidence="1">Duluth1</strain>
        <tissue evidence="1">Whole animal</tissue>
    </source>
</reference>
<organism evidence="1 2">
    <name type="scientific">Dreissena polymorpha</name>
    <name type="common">Zebra mussel</name>
    <name type="synonym">Mytilus polymorpha</name>
    <dbReference type="NCBI Taxonomy" id="45954"/>
    <lineage>
        <taxon>Eukaryota</taxon>
        <taxon>Metazoa</taxon>
        <taxon>Spiralia</taxon>
        <taxon>Lophotrochozoa</taxon>
        <taxon>Mollusca</taxon>
        <taxon>Bivalvia</taxon>
        <taxon>Autobranchia</taxon>
        <taxon>Heteroconchia</taxon>
        <taxon>Euheterodonta</taxon>
        <taxon>Imparidentia</taxon>
        <taxon>Neoheterodontei</taxon>
        <taxon>Myida</taxon>
        <taxon>Dreissenoidea</taxon>
        <taxon>Dreissenidae</taxon>
        <taxon>Dreissena</taxon>
    </lineage>
</organism>
<reference evidence="1" key="2">
    <citation type="submission" date="2020-11" db="EMBL/GenBank/DDBJ databases">
        <authorList>
            <person name="McCartney M.A."/>
            <person name="Auch B."/>
            <person name="Kono T."/>
            <person name="Mallez S."/>
            <person name="Becker A."/>
            <person name="Gohl D.M."/>
            <person name="Silverstein K.A.T."/>
            <person name="Koren S."/>
            <person name="Bechman K.B."/>
            <person name="Herman A."/>
            <person name="Abrahante J.E."/>
            <person name="Garbe J."/>
        </authorList>
    </citation>
    <scope>NUCLEOTIDE SEQUENCE</scope>
    <source>
        <strain evidence="1">Duluth1</strain>
        <tissue evidence="1">Whole animal</tissue>
    </source>
</reference>
<keyword evidence="2" id="KW-1185">Reference proteome</keyword>
<dbReference type="EMBL" id="JAIWYP010000011">
    <property type="protein sequence ID" value="KAH3741904.1"/>
    <property type="molecule type" value="Genomic_DNA"/>
</dbReference>
<accession>A0A9D4DBZ3</accession>
<comment type="caution">
    <text evidence="1">The sequence shown here is derived from an EMBL/GenBank/DDBJ whole genome shotgun (WGS) entry which is preliminary data.</text>
</comment>
<dbReference type="Proteomes" id="UP000828390">
    <property type="component" value="Unassembled WGS sequence"/>
</dbReference>
<protein>
    <submittedName>
        <fullName evidence="1">Uncharacterized protein</fullName>
    </submittedName>
</protein>
<gene>
    <name evidence="1" type="ORF">DPMN_048634</name>
</gene>
<evidence type="ECO:0000313" key="1">
    <source>
        <dbReference type="EMBL" id="KAH3741904.1"/>
    </source>
</evidence>